<feature type="domain" description="Helicase ATP-binding" evidence="6">
    <location>
        <begin position="52"/>
        <end position="169"/>
    </location>
</feature>
<dbReference type="EMBL" id="CAJZBQ010000036">
    <property type="protein sequence ID" value="CAG9324639.1"/>
    <property type="molecule type" value="Genomic_DNA"/>
</dbReference>
<evidence type="ECO:0000256" key="3">
    <source>
        <dbReference type="ARBA" id="ARBA00022840"/>
    </source>
</evidence>
<accession>A0AAU9J8Y3</accession>
<evidence type="ECO:0000256" key="2">
    <source>
        <dbReference type="ARBA" id="ARBA00022801"/>
    </source>
</evidence>
<comment type="catalytic activity">
    <reaction evidence="5">
        <text>ATP + H2O = ADP + phosphate + H(+)</text>
        <dbReference type="Rhea" id="RHEA:13065"/>
        <dbReference type="ChEBI" id="CHEBI:15377"/>
        <dbReference type="ChEBI" id="CHEBI:15378"/>
        <dbReference type="ChEBI" id="CHEBI:30616"/>
        <dbReference type="ChEBI" id="CHEBI:43474"/>
        <dbReference type="ChEBI" id="CHEBI:456216"/>
        <dbReference type="EC" id="3.6.4.13"/>
    </reaction>
</comment>
<name>A0AAU9J8Y3_9CILI</name>
<dbReference type="PROSITE" id="PS51192">
    <property type="entry name" value="HELICASE_ATP_BIND_1"/>
    <property type="match status" value="1"/>
</dbReference>
<dbReference type="InterPro" id="IPR001650">
    <property type="entry name" value="Helicase_C-like"/>
</dbReference>
<dbReference type="Pfam" id="PF00270">
    <property type="entry name" value="DEAD"/>
    <property type="match status" value="1"/>
</dbReference>
<keyword evidence="5" id="KW-0347">Helicase</keyword>
<dbReference type="GO" id="GO:0016787">
    <property type="term" value="F:hydrolase activity"/>
    <property type="evidence" value="ECO:0007669"/>
    <property type="project" value="UniProtKB-KW"/>
</dbReference>
<evidence type="ECO:0000313" key="8">
    <source>
        <dbReference type="EMBL" id="CAG9324639.1"/>
    </source>
</evidence>
<evidence type="ECO:0000313" key="9">
    <source>
        <dbReference type="Proteomes" id="UP001162131"/>
    </source>
</evidence>
<dbReference type="GO" id="GO:0003723">
    <property type="term" value="F:RNA binding"/>
    <property type="evidence" value="ECO:0007669"/>
    <property type="project" value="UniProtKB-UniRule"/>
</dbReference>
<dbReference type="InterPro" id="IPR014001">
    <property type="entry name" value="Helicase_ATP-bd"/>
</dbReference>
<comment type="function">
    <text evidence="5">RNA helicase.</text>
</comment>
<sequence length="403" mass="47533">MADSDNFFTLESNREISPIEAYEDIPLREPLLEVLDEEEIRERPLPLHKHCLRTFLEERRIILFSPPATGKGSLLALAIFQLFDSRRRLPQVLILESRKYLVSEMYRTLQKWGKHFTPSILQTTGESNFAVDLNTAKTAQIIVGTTGRILSMVNKRRDYFNMVEIVVIDAGGGLQRNNSYQESQRKSQYDEGPTPIEVLKRLHENVRTWWISCYRDQDFIEKICRQTRDPIILNTAFTVPVPEGMIHYKVSYRNPDEKLQKLKTLLNRSPRVQKVIYCRSDETMMDLQSELEEKWSTFILIHSMENKNLVQLLQEFKNKGFLICICASKRYIIRQIDTLDPIEVYNFDMPKKHEKYIKRIRRNGFLKCDTIFSFVSSEEDREMVSEIENSYSYRIDEFESNLN</sequence>
<keyword evidence="1 5" id="KW-0547">Nucleotide-binding</keyword>
<evidence type="ECO:0000259" key="6">
    <source>
        <dbReference type="PROSITE" id="PS51192"/>
    </source>
</evidence>
<comment type="caution">
    <text evidence="8">The sequence shown here is derived from an EMBL/GenBank/DDBJ whole genome shotgun (WGS) entry which is preliminary data.</text>
</comment>
<proteinExistence type="inferred from homology"/>
<gene>
    <name evidence="8" type="ORF">BSTOLATCC_MIC36425</name>
</gene>
<feature type="domain" description="Helicase C-terminal" evidence="7">
    <location>
        <begin position="258"/>
        <end position="403"/>
    </location>
</feature>
<organism evidence="8 9">
    <name type="scientific">Blepharisma stoltei</name>
    <dbReference type="NCBI Taxonomy" id="1481888"/>
    <lineage>
        <taxon>Eukaryota</taxon>
        <taxon>Sar</taxon>
        <taxon>Alveolata</taxon>
        <taxon>Ciliophora</taxon>
        <taxon>Postciliodesmatophora</taxon>
        <taxon>Heterotrichea</taxon>
        <taxon>Heterotrichida</taxon>
        <taxon>Blepharismidae</taxon>
        <taxon>Blepharisma</taxon>
    </lineage>
</organism>
<reference evidence="8" key="1">
    <citation type="submission" date="2021-09" db="EMBL/GenBank/DDBJ databases">
        <authorList>
            <consortium name="AG Swart"/>
            <person name="Singh M."/>
            <person name="Singh A."/>
            <person name="Seah K."/>
            <person name="Emmerich C."/>
        </authorList>
    </citation>
    <scope>NUCLEOTIDE SEQUENCE</scope>
    <source>
        <strain evidence="8">ATCC30299</strain>
    </source>
</reference>
<evidence type="ECO:0000259" key="7">
    <source>
        <dbReference type="PROSITE" id="PS51194"/>
    </source>
</evidence>
<comment type="similarity">
    <text evidence="5">Belongs to the DEAD box helicase family.</text>
</comment>
<dbReference type="AlphaFoldDB" id="A0AAU9J8Y3"/>
<keyword evidence="3 5" id="KW-0067">ATP-binding</keyword>
<dbReference type="PROSITE" id="PS51194">
    <property type="entry name" value="HELICASE_CTER"/>
    <property type="match status" value="1"/>
</dbReference>
<dbReference type="InterPro" id="IPR027417">
    <property type="entry name" value="P-loop_NTPase"/>
</dbReference>
<evidence type="ECO:0000256" key="1">
    <source>
        <dbReference type="ARBA" id="ARBA00022741"/>
    </source>
</evidence>
<protein>
    <recommendedName>
        <fullName evidence="5">ATP-dependent RNA helicase</fullName>
        <ecNumber evidence="5">3.6.4.13</ecNumber>
    </recommendedName>
</protein>
<dbReference type="PANTHER" id="PTHR24031">
    <property type="entry name" value="RNA HELICASE"/>
    <property type="match status" value="1"/>
</dbReference>
<evidence type="ECO:0000256" key="4">
    <source>
        <dbReference type="ARBA" id="ARBA00022884"/>
    </source>
</evidence>
<dbReference type="InterPro" id="IPR011545">
    <property type="entry name" value="DEAD/DEAH_box_helicase_dom"/>
</dbReference>
<dbReference type="GO" id="GO:0005524">
    <property type="term" value="F:ATP binding"/>
    <property type="evidence" value="ECO:0007669"/>
    <property type="project" value="UniProtKB-UniRule"/>
</dbReference>
<comment type="domain">
    <text evidence="5">The Q motif is unique to and characteristic of the DEAD box family of RNA helicases and controls ATP binding and hydrolysis.</text>
</comment>
<keyword evidence="2 5" id="KW-0378">Hydrolase</keyword>
<evidence type="ECO:0000256" key="5">
    <source>
        <dbReference type="RuleBase" id="RU365068"/>
    </source>
</evidence>
<dbReference type="Proteomes" id="UP001162131">
    <property type="component" value="Unassembled WGS sequence"/>
</dbReference>
<dbReference type="GO" id="GO:0003724">
    <property type="term" value="F:RNA helicase activity"/>
    <property type="evidence" value="ECO:0007669"/>
    <property type="project" value="UniProtKB-EC"/>
</dbReference>
<dbReference type="EC" id="3.6.4.13" evidence="5"/>
<keyword evidence="9" id="KW-1185">Reference proteome</keyword>
<dbReference type="Gene3D" id="3.40.50.300">
    <property type="entry name" value="P-loop containing nucleotide triphosphate hydrolases"/>
    <property type="match status" value="2"/>
</dbReference>
<keyword evidence="4 5" id="KW-0694">RNA-binding</keyword>
<dbReference type="SUPFAM" id="SSF52540">
    <property type="entry name" value="P-loop containing nucleoside triphosphate hydrolases"/>
    <property type="match status" value="2"/>
</dbReference>